<keyword evidence="2" id="KW-1185">Reference proteome</keyword>
<dbReference type="OrthoDB" id="7367897at2759"/>
<reference evidence="3" key="1">
    <citation type="submission" date="2025-08" db="UniProtKB">
        <authorList>
            <consortium name="RefSeq"/>
        </authorList>
    </citation>
    <scope>IDENTIFICATION</scope>
    <source>
        <tissue evidence="3">Whole body</tissue>
    </source>
</reference>
<feature type="compositionally biased region" description="Basic and acidic residues" evidence="1">
    <location>
        <begin position="552"/>
        <end position="568"/>
    </location>
</feature>
<feature type="compositionally biased region" description="Basic and acidic residues" evidence="1">
    <location>
        <begin position="470"/>
        <end position="480"/>
    </location>
</feature>
<feature type="region of interest" description="Disordered" evidence="1">
    <location>
        <begin position="111"/>
        <end position="134"/>
    </location>
</feature>
<feature type="region of interest" description="Disordered" evidence="1">
    <location>
        <begin position="236"/>
        <end position="279"/>
    </location>
</feature>
<proteinExistence type="predicted"/>
<feature type="compositionally biased region" description="Basic and acidic residues" evidence="1">
    <location>
        <begin position="266"/>
        <end position="279"/>
    </location>
</feature>
<feature type="compositionally biased region" description="Polar residues" evidence="1">
    <location>
        <begin position="433"/>
        <end position="456"/>
    </location>
</feature>
<accession>A0A8B8HPD1</accession>
<dbReference type="Proteomes" id="UP001652626">
    <property type="component" value="Chromosome 10"/>
</dbReference>
<feature type="region of interest" description="Disordered" evidence="1">
    <location>
        <begin position="183"/>
        <end position="220"/>
    </location>
</feature>
<sequence>MECDENGRQRTLPAAICGRGVKRKCRIDQENILQLAIAPSLSDANHSHSMRVNLVPYCPPEQPLSTANVQPADHPFMNNMDEISYWVYTKRAPCLYNYDNVVKKQIDQPHCSKTKPESVQSACEEVPSPKTKKRKLKLLDDDSVSTEKQQHVYFETPKCEKQKTAPSSCKSEAIASNIDFNIKNSPQQNTTKRMKLQRNCQTTSQKKNKPVTSTPKATNLRRSLRKAQQNHNNSFEIFNSNANNGVKEEKQEQSEKGELQASHCVEQTENKGKLATDKDKSAAGLNGQFEDLSDVSGFTANYIRSTKIHSSKTPRKLRSRNSRNLIKDAKPNVTSESEKMLVCVNKSMNTQLPDTTVQNCSTDSSQNVINLVSVKNNDKSSKVNKSTSLLKFMDTKGSASNNKSDKQGGKNNLNVSFQSKSSGTSRYPRRQRNNLTGDSEQNCTKINSTTLNSLGTRLNGRRSNRLHNSNKKENSQDRITSRTRSGRKIGRPLGLEESGCSMLQLNDSSEPVSSSVALNMATPTKRIKNVNNSSVRCLRNRRCRDKSGQELCKDSVSDKSDKKNEDNAHGSALQSSTPRRIGRVKKLMDKTSLSLRRDSLRDRSGFAACFSDSDSDSEPLKQRKFFC</sequence>
<protein>
    <submittedName>
        <fullName evidence="3">GATA zinc finger domain-containing protein 14-like</fullName>
    </submittedName>
</protein>
<feature type="compositionally biased region" description="Basic and acidic residues" evidence="1">
    <location>
        <begin position="246"/>
        <end position="258"/>
    </location>
</feature>
<dbReference type="OMA" id="EQAHCSK"/>
<evidence type="ECO:0000313" key="2">
    <source>
        <dbReference type="Proteomes" id="UP001652626"/>
    </source>
</evidence>
<feature type="region of interest" description="Disordered" evidence="1">
    <location>
        <begin position="394"/>
        <end position="494"/>
    </location>
</feature>
<dbReference type="AlphaFoldDB" id="A0A8B8HPD1"/>
<name>A0A8B8HPD1_VANTA</name>
<gene>
    <name evidence="3" type="primary">LOC113393658</name>
</gene>
<feature type="compositionally biased region" description="Basic residues" evidence="1">
    <location>
        <begin position="459"/>
        <end position="469"/>
    </location>
</feature>
<organism evidence="2 3">
    <name type="scientific">Vanessa tameamea</name>
    <name type="common">Kamehameha butterfly</name>
    <dbReference type="NCBI Taxonomy" id="334116"/>
    <lineage>
        <taxon>Eukaryota</taxon>
        <taxon>Metazoa</taxon>
        <taxon>Ecdysozoa</taxon>
        <taxon>Arthropoda</taxon>
        <taxon>Hexapoda</taxon>
        <taxon>Insecta</taxon>
        <taxon>Pterygota</taxon>
        <taxon>Neoptera</taxon>
        <taxon>Endopterygota</taxon>
        <taxon>Lepidoptera</taxon>
        <taxon>Glossata</taxon>
        <taxon>Ditrysia</taxon>
        <taxon>Papilionoidea</taxon>
        <taxon>Nymphalidae</taxon>
        <taxon>Nymphalinae</taxon>
        <taxon>Vanessa</taxon>
    </lineage>
</organism>
<evidence type="ECO:0000256" key="1">
    <source>
        <dbReference type="SAM" id="MobiDB-lite"/>
    </source>
</evidence>
<feature type="region of interest" description="Disordered" evidence="1">
    <location>
        <begin position="552"/>
        <end position="588"/>
    </location>
</feature>
<feature type="compositionally biased region" description="Polar residues" evidence="1">
    <location>
        <begin position="409"/>
        <end position="425"/>
    </location>
</feature>
<dbReference type="RefSeq" id="XP_026486440.2">
    <property type="nucleotide sequence ID" value="XM_026630655.2"/>
</dbReference>
<feature type="compositionally biased region" description="Polar residues" evidence="1">
    <location>
        <begin position="198"/>
        <end position="220"/>
    </location>
</feature>
<dbReference type="GeneID" id="113393658"/>
<evidence type="ECO:0000313" key="3">
    <source>
        <dbReference type="RefSeq" id="XP_026486440.2"/>
    </source>
</evidence>